<protein>
    <recommendedName>
        <fullName evidence="3">Type II toxin-antitoxin system RelE/ParE family toxin</fullName>
    </recommendedName>
</protein>
<gene>
    <name evidence="1" type="ORF">SAMN05421847_2261</name>
</gene>
<dbReference type="AlphaFoldDB" id="A0A1H6A0N6"/>
<proteinExistence type="predicted"/>
<sequence length="107" mass="13031">MVGEIIYSHNFISQLDDLAKILYFKKYFSFIEDVDSYIEKIYDFIDSNIDKPISKNSQKEFQKYGKKFIKYKANHQTFWYIFFDKKDNKFLVNLIINNHSQDFPELM</sequence>
<name>A0A1H6A0N6_9FLAO</name>
<dbReference type="OrthoDB" id="771059at2"/>
<evidence type="ECO:0000313" key="1">
    <source>
        <dbReference type="EMBL" id="SEG41276.1"/>
    </source>
</evidence>
<reference evidence="2" key="1">
    <citation type="submission" date="2016-10" db="EMBL/GenBank/DDBJ databases">
        <authorList>
            <person name="Varghese N."/>
            <person name="Submissions S."/>
        </authorList>
    </citation>
    <scope>NUCLEOTIDE SEQUENCE [LARGE SCALE GENOMIC DNA]</scope>
    <source>
        <strain evidence="2">DSM 21580</strain>
    </source>
</reference>
<accession>A0A1H6A0N6</accession>
<organism evidence="1 2">
    <name type="scientific">Halpernia humi</name>
    <dbReference type="NCBI Taxonomy" id="493375"/>
    <lineage>
        <taxon>Bacteria</taxon>
        <taxon>Pseudomonadati</taxon>
        <taxon>Bacteroidota</taxon>
        <taxon>Flavobacteriia</taxon>
        <taxon>Flavobacteriales</taxon>
        <taxon>Weeksellaceae</taxon>
        <taxon>Chryseobacterium group</taxon>
        <taxon>Halpernia</taxon>
    </lineage>
</organism>
<dbReference type="RefSeq" id="WP_103914128.1">
    <property type="nucleotide sequence ID" value="NZ_FNUS01000005.1"/>
</dbReference>
<dbReference type="EMBL" id="FNUS01000005">
    <property type="protein sequence ID" value="SEG41276.1"/>
    <property type="molecule type" value="Genomic_DNA"/>
</dbReference>
<dbReference type="Proteomes" id="UP000236738">
    <property type="component" value="Unassembled WGS sequence"/>
</dbReference>
<keyword evidence="2" id="KW-1185">Reference proteome</keyword>
<evidence type="ECO:0008006" key="3">
    <source>
        <dbReference type="Google" id="ProtNLM"/>
    </source>
</evidence>
<evidence type="ECO:0000313" key="2">
    <source>
        <dbReference type="Proteomes" id="UP000236738"/>
    </source>
</evidence>